<evidence type="ECO:0000256" key="8">
    <source>
        <dbReference type="SAM" id="MobiDB-lite"/>
    </source>
</evidence>
<keyword evidence="12" id="KW-1185">Reference proteome</keyword>
<gene>
    <name evidence="11" type="ORF">ODALV1_LOCUS6594</name>
</gene>
<feature type="transmembrane region" description="Helical" evidence="9">
    <location>
        <begin position="1274"/>
        <end position="1293"/>
    </location>
</feature>
<dbReference type="PANTHER" id="PTHR22914:SF42">
    <property type="entry name" value="CHITIN SYNTHASE"/>
    <property type="match status" value="1"/>
</dbReference>
<dbReference type="InterPro" id="IPR055120">
    <property type="entry name" value="Chs-1/2_IV_N"/>
</dbReference>
<feature type="region of interest" description="Disordered" evidence="8">
    <location>
        <begin position="1152"/>
        <end position="1210"/>
    </location>
</feature>
<dbReference type="EMBL" id="CAXLJM020000020">
    <property type="protein sequence ID" value="CAL8086956.1"/>
    <property type="molecule type" value="Genomic_DNA"/>
</dbReference>
<proteinExistence type="predicted"/>
<feature type="transmembrane region" description="Helical" evidence="9">
    <location>
        <begin position="407"/>
        <end position="427"/>
    </location>
</feature>
<keyword evidence="6 9" id="KW-0472">Membrane</keyword>
<feature type="region of interest" description="Disordered" evidence="8">
    <location>
        <begin position="1"/>
        <end position="29"/>
    </location>
</feature>
<evidence type="ECO:0000256" key="4">
    <source>
        <dbReference type="ARBA" id="ARBA00022692"/>
    </source>
</evidence>
<feature type="transmembrane region" description="Helical" evidence="9">
    <location>
        <begin position="376"/>
        <end position="395"/>
    </location>
</feature>
<evidence type="ECO:0000313" key="11">
    <source>
        <dbReference type="EMBL" id="CAL8086956.1"/>
    </source>
</evidence>
<feature type="transmembrane region" description="Helical" evidence="9">
    <location>
        <begin position="972"/>
        <end position="994"/>
    </location>
</feature>
<keyword evidence="3" id="KW-0328">Glycosyltransferase</keyword>
<feature type="transmembrane region" description="Helical" evidence="9">
    <location>
        <begin position="130"/>
        <end position="154"/>
    </location>
</feature>
<feature type="domain" description="Chitin synthase chs-1/2 N-terminal putative transporter" evidence="10">
    <location>
        <begin position="62"/>
        <end position="337"/>
    </location>
</feature>
<feature type="region of interest" description="Disordered" evidence="8">
    <location>
        <begin position="1484"/>
        <end position="1535"/>
    </location>
</feature>
<feature type="transmembrane region" description="Helical" evidence="9">
    <location>
        <begin position="166"/>
        <end position="187"/>
    </location>
</feature>
<feature type="compositionally biased region" description="Low complexity" evidence="8">
    <location>
        <begin position="1507"/>
        <end position="1520"/>
    </location>
</feature>
<reference evidence="11 12" key="1">
    <citation type="submission" date="2024-08" db="EMBL/GenBank/DDBJ databases">
        <authorList>
            <person name="Cucini C."/>
            <person name="Frati F."/>
        </authorList>
    </citation>
    <scope>NUCLEOTIDE SEQUENCE [LARGE SCALE GENOMIC DNA]</scope>
</reference>
<feature type="transmembrane region" description="Helical" evidence="9">
    <location>
        <begin position="71"/>
        <end position="88"/>
    </location>
</feature>
<comment type="caution">
    <text evidence="11">The sequence shown here is derived from an EMBL/GenBank/DDBJ whole genome shotgun (WGS) entry which is preliminary data.</text>
</comment>
<evidence type="ECO:0000256" key="5">
    <source>
        <dbReference type="ARBA" id="ARBA00022989"/>
    </source>
</evidence>
<feature type="transmembrane region" description="Helical" evidence="9">
    <location>
        <begin position="1006"/>
        <end position="1023"/>
    </location>
</feature>
<dbReference type="Pfam" id="PF23000">
    <property type="entry name" value="ChitinSynthase_IV_N"/>
    <property type="match status" value="1"/>
</dbReference>
<feature type="compositionally biased region" description="Basic and acidic residues" evidence="8">
    <location>
        <begin position="1175"/>
        <end position="1194"/>
    </location>
</feature>
<feature type="transmembrane region" description="Helical" evidence="9">
    <location>
        <begin position="911"/>
        <end position="936"/>
    </location>
</feature>
<evidence type="ECO:0000256" key="7">
    <source>
        <dbReference type="SAM" id="Coils"/>
    </source>
</evidence>
<keyword evidence="7" id="KW-0175">Coiled coil</keyword>
<dbReference type="InterPro" id="IPR029044">
    <property type="entry name" value="Nucleotide-diphossugar_trans"/>
</dbReference>
<keyword evidence="4 9" id="KW-0812">Transmembrane</keyword>
<feature type="transmembrane region" description="Helical" evidence="9">
    <location>
        <begin position="1331"/>
        <end position="1352"/>
    </location>
</feature>
<name>A0ABP1Q5V4_9HEXA</name>
<evidence type="ECO:0000313" key="12">
    <source>
        <dbReference type="Proteomes" id="UP001642540"/>
    </source>
</evidence>
<feature type="coiled-coil region" evidence="7">
    <location>
        <begin position="1064"/>
        <end position="1091"/>
    </location>
</feature>
<evidence type="ECO:0000256" key="9">
    <source>
        <dbReference type="SAM" id="Phobius"/>
    </source>
</evidence>
<feature type="transmembrane region" description="Helical" evidence="9">
    <location>
        <begin position="948"/>
        <end position="966"/>
    </location>
</feature>
<comment type="subcellular location">
    <subcellularLocation>
        <location evidence="1">Membrane</location>
        <topology evidence="1">Multi-pass membrane protein</topology>
    </subcellularLocation>
</comment>
<feature type="region of interest" description="Disordered" evidence="8">
    <location>
        <begin position="1571"/>
        <end position="1604"/>
    </location>
</feature>
<accession>A0ABP1Q5V4</accession>
<evidence type="ECO:0000256" key="6">
    <source>
        <dbReference type="ARBA" id="ARBA00023136"/>
    </source>
</evidence>
<feature type="compositionally biased region" description="Basic and acidic residues" evidence="8">
    <location>
        <begin position="1484"/>
        <end position="1497"/>
    </location>
</feature>
<sequence>MPSMRLDAGSEPEYTDDDESTPLTNHDIYSGSHKSVDTRNWDVFRNLPLESDSDTIEDQACYLFVIKLLKIAAYLVTFTAVLGGAVLAKSSLLLMTSQLEPDRTVPFCNKFYGRDKKLEATISEVERISWTWAILIAFLIPEIGAFIRSLRICVFKAWRKPSVAEFIVPLFFETCYAAGLALFVFAVLPSVNVLKAVMLTNCVCLVPGLFRMLSRYPERESKGAWILKCSIDLLAVTFQISGLLVWPILSTMPRPWLLPLSGILISCGWWENFVDSSSPFGPIRALGKMRKNLVITRYFTYIFVSIWKMVVFFTFMVVSVWLVHGNVSNMFTKINESFATHRINVTEIRAPESGILPDIPGSGLLLDVIPEKSNQYAVQYALFIQIFSAYICYIFGKFACKICIQGFSYAFPVCLAVPVTLSILIALCGLRTENACFWEANMPQYLFWSCPKDDFVEGFLTKEHSWLWLLWLVSQAWIAIHVWTPKCERLASTERLFVTPMYSSLLIDQSLALNRKREDDTDIRADEVEQDPTETDYEEIRSIDSSHKEKEIKYKADTIPRIYACATMWHETKDEMMEMLKSIFRMDEDQCARRVALKYFEVVDPGYYEFETHIFFDDAFELRDEGSLYSPMIVNPFVKLAIECVEEAACQVHETMVRIRPPKKMPAPYGGRLEWVLPGKTKMIAHLKDKSKIRHRKRWSQVMYMYYLLGHKLMELSIPVARKEVIAENTYLLTLDGDIDFHPSAVELLVDLMKKNKNLGAACGRIHPIGSGPMVWYQVFEYAIGHWLQKATEHMIGCVLCSPGCFSLFRGKALMDDNVMAKYTIKSDEPRHYVQYDQGEDRWLCTLLLQRGYRVEYSAASDAKTHCPEGFNEFYNQRRRWVPSTMANICDLLMDYKRTIKVNPDISMPYIIYQFMLMFGTILGPGTIFLMLVGAFVAAFRIDNWTSFYYNIIPIAFFMFVCFTCKSDIQLIFAQILSTVYVMVMMAVIVGTALQLGEDGIQSPSSIFLISLSSSFLIAALLHPQEFSCILPLPLYFLSIPSMYLLLIIYSLVNLNVVSWGTREVAGKKSKQELEAEKKEAEEAKKKAKKAGFLGFIPGKNVDDTEGSLELSFAGLFKLMCCTHPKSVNEGEQLLRIADSLDKVTKRLDSLERAMDIPSGGRRVSTAGASAMSPRTRDNMDTLEEKQEDSGDGSKDDDDDESSSTETREKRDDLINPYWIEDRDLKRGEVDYLSGHELSFWKDLIEKYLKPIDADKQKEARIATQLAELRDRSVFFFFMINAIFVLIVFLMQLNKDALHFKWPWGTKENVTFEELTGHVTVSKEYLQLEPIGLVFVAFFGLIIIIQFSAMLFHRFGTLSHILAATELTGCTKEVDAVGGSKDLAVQREGVRLIRKFQKLKNLDGDSDNGGMRGGILPGDVARRKTIHNLERQKNHKRQVGTLDVAFEKKFKEILNSPDKQARLFGGQDFQVTFQALKERRTNVLERRSSGAERKKSNMETLKGPIVPLNNGTPNGGTLNPQSGASRNRGKAPKPKVTSIDFNNGHHGVPPAAMNQGYMPDEDIQLYAVQQSRRNSQNWRDPELGGMPDARGIYDHLPRRNNSQM</sequence>
<evidence type="ECO:0000259" key="10">
    <source>
        <dbReference type="Pfam" id="PF23000"/>
    </source>
</evidence>
<feature type="transmembrane region" description="Helical" evidence="9">
    <location>
        <begin position="298"/>
        <end position="323"/>
    </location>
</feature>
<keyword evidence="3" id="KW-0808">Transferase</keyword>
<dbReference type="Proteomes" id="UP001642540">
    <property type="component" value="Unassembled WGS sequence"/>
</dbReference>
<evidence type="ECO:0000256" key="3">
    <source>
        <dbReference type="ARBA" id="ARBA00022676"/>
    </source>
</evidence>
<dbReference type="SUPFAM" id="SSF53448">
    <property type="entry name" value="Nucleotide-diphospho-sugar transferases"/>
    <property type="match status" value="1"/>
</dbReference>
<dbReference type="EC" id="2.4.1.16" evidence="2"/>
<evidence type="ECO:0000256" key="1">
    <source>
        <dbReference type="ARBA" id="ARBA00004141"/>
    </source>
</evidence>
<dbReference type="CDD" id="cd04190">
    <property type="entry name" value="Chitin_synth_C"/>
    <property type="match status" value="1"/>
</dbReference>
<dbReference type="Pfam" id="PF03142">
    <property type="entry name" value="Chitin_synth_2"/>
    <property type="match status" value="1"/>
</dbReference>
<dbReference type="Gene3D" id="3.90.550.10">
    <property type="entry name" value="Spore Coat Polysaccharide Biosynthesis Protein SpsA, Chain A"/>
    <property type="match status" value="1"/>
</dbReference>
<protein>
    <recommendedName>
        <fullName evidence="2">chitin synthase</fullName>
        <ecNumber evidence="2">2.4.1.16</ecNumber>
    </recommendedName>
</protein>
<evidence type="ECO:0000256" key="2">
    <source>
        <dbReference type="ARBA" id="ARBA00012543"/>
    </source>
</evidence>
<keyword evidence="5 9" id="KW-1133">Transmembrane helix</keyword>
<feature type="transmembrane region" description="Helical" evidence="9">
    <location>
        <begin position="1035"/>
        <end position="1053"/>
    </location>
</feature>
<dbReference type="PANTHER" id="PTHR22914">
    <property type="entry name" value="CHITIN SYNTHASE"/>
    <property type="match status" value="1"/>
</dbReference>
<dbReference type="InterPro" id="IPR004835">
    <property type="entry name" value="Chitin_synth"/>
</dbReference>
<feature type="transmembrane region" description="Helical" evidence="9">
    <location>
        <begin position="193"/>
        <end position="213"/>
    </location>
</feature>
<organism evidence="11 12">
    <name type="scientific">Orchesella dallaii</name>
    <dbReference type="NCBI Taxonomy" id="48710"/>
    <lineage>
        <taxon>Eukaryota</taxon>
        <taxon>Metazoa</taxon>
        <taxon>Ecdysozoa</taxon>
        <taxon>Arthropoda</taxon>
        <taxon>Hexapoda</taxon>
        <taxon>Collembola</taxon>
        <taxon>Entomobryomorpha</taxon>
        <taxon>Entomobryoidea</taxon>
        <taxon>Orchesellidae</taxon>
        <taxon>Orchesellinae</taxon>
        <taxon>Orchesella</taxon>
    </lineage>
</organism>